<gene>
    <name evidence="3" type="ORF">PF002_g11293</name>
</gene>
<feature type="signal peptide" evidence="2">
    <location>
        <begin position="1"/>
        <end position="18"/>
    </location>
</feature>
<sequence>MLLAAAPIINLVIAPITGESFSGCSCPCSSDTSEHIWSRQRGPTDCDGGTDDRLATA</sequence>
<reference evidence="3 4" key="1">
    <citation type="submission" date="2018-08" db="EMBL/GenBank/DDBJ databases">
        <title>Genomic investigation of the strawberry pathogen Phytophthora fragariae indicates pathogenicity is determined by transcriptional variation in three key races.</title>
        <authorList>
            <person name="Adams T.M."/>
            <person name="Armitage A.D."/>
            <person name="Sobczyk M.K."/>
            <person name="Bates H.J."/>
            <person name="Dunwell J.M."/>
            <person name="Nellist C.F."/>
            <person name="Harrison R.J."/>
        </authorList>
    </citation>
    <scope>NUCLEOTIDE SEQUENCE [LARGE SCALE GENOMIC DNA]</scope>
    <source>
        <strain evidence="3 4">BC-1</strain>
    </source>
</reference>
<evidence type="ECO:0000256" key="2">
    <source>
        <dbReference type="SAM" id="SignalP"/>
    </source>
</evidence>
<evidence type="ECO:0000313" key="4">
    <source>
        <dbReference type="Proteomes" id="UP000440367"/>
    </source>
</evidence>
<evidence type="ECO:0000256" key="1">
    <source>
        <dbReference type="SAM" id="MobiDB-lite"/>
    </source>
</evidence>
<protein>
    <submittedName>
        <fullName evidence="3">Uncharacterized protein</fullName>
    </submittedName>
</protein>
<organism evidence="3 4">
    <name type="scientific">Phytophthora fragariae</name>
    <dbReference type="NCBI Taxonomy" id="53985"/>
    <lineage>
        <taxon>Eukaryota</taxon>
        <taxon>Sar</taxon>
        <taxon>Stramenopiles</taxon>
        <taxon>Oomycota</taxon>
        <taxon>Peronosporomycetes</taxon>
        <taxon>Peronosporales</taxon>
        <taxon>Peronosporaceae</taxon>
        <taxon>Phytophthora</taxon>
    </lineage>
</organism>
<evidence type="ECO:0000313" key="3">
    <source>
        <dbReference type="EMBL" id="KAE9236204.1"/>
    </source>
</evidence>
<dbReference type="Proteomes" id="UP000440367">
    <property type="component" value="Unassembled WGS sequence"/>
</dbReference>
<feature type="chain" id="PRO_5025648741" evidence="2">
    <location>
        <begin position="19"/>
        <end position="57"/>
    </location>
</feature>
<dbReference type="AlphaFoldDB" id="A0A6A3ZHC7"/>
<keyword evidence="2" id="KW-0732">Signal</keyword>
<name>A0A6A3ZHC7_9STRA</name>
<dbReference type="EMBL" id="QXGD01000513">
    <property type="protein sequence ID" value="KAE9236204.1"/>
    <property type="molecule type" value="Genomic_DNA"/>
</dbReference>
<comment type="caution">
    <text evidence="3">The sequence shown here is derived from an EMBL/GenBank/DDBJ whole genome shotgun (WGS) entry which is preliminary data.</text>
</comment>
<feature type="region of interest" description="Disordered" evidence="1">
    <location>
        <begin position="34"/>
        <end position="57"/>
    </location>
</feature>
<accession>A0A6A3ZHC7</accession>
<proteinExistence type="predicted"/>